<comment type="caution">
    <text evidence="1">The sequence shown here is derived from an EMBL/GenBank/DDBJ whole genome shotgun (WGS) entry which is preliminary data.</text>
</comment>
<protein>
    <submittedName>
        <fullName evidence="1">Molybdopterin synthase sulfur carrier subunit</fullName>
    </submittedName>
</protein>
<dbReference type="InterPro" id="IPR003749">
    <property type="entry name" value="ThiS/MoaD-like"/>
</dbReference>
<gene>
    <name evidence="1" type="ORF">DEM34_12970</name>
</gene>
<dbReference type="RefSeq" id="WP_109679249.1">
    <property type="nucleotide sequence ID" value="NZ_CP086615.1"/>
</dbReference>
<dbReference type="InterPro" id="IPR016155">
    <property type="entry name" value="Mopterin_synth/thiamin_S_b"/>
</dbReference>
<dbReference type="EMBL" id="QFFI01000021">
    <property type="protein sequence ID" value="PWG62215.1"/>
    <property type="molecule type" value="Genomic_DNA"/>
</dbReference>
<accession>A0A2U2MYZ1</accession>
<dbReference type="Gene3D" id="3.10.20.30">
    <property type="match status" value="1"/>
</dbReference>
<evidence type="ECO:0000313" key="2">
    <source>
        <dbReference type="Proteomes" id="UP000245474"/>
    </source>
</evidence>
<sequence>MTEVAIELPAALQEIADGEARIVVRAERVRDALNAAGERHALLLPRILTRGGELRPYVNLFLDDEDIRALEGLETPLTGRRTLAVVPSVAGG</sequence>
<dbReference type="InterPro" id="IPR012675">
    <property type="entry name" value="Beta-grasp_dom_sf"/>
</dbReference>
<evidence type="ECO:0000313" key="1">
    <source>
        <dbReference type="EMBL" id="PWG62215.1"/>
    </source>
</evidence>
<dbReference type="AlphaFoldDB" id="A0A2U2MYZ1"/>
<dbReference type="Pfam" id="PF02597">
    <property type="entry name" value="ThiS"/>
    <property type="match status" value="1"/>
</dbReference>
<dbReference type="SUPFAM" id="SSF54285">
    <property type="entry name" value="MoaD/ThiS"/>
    <property type="match status" value="1"/>
</dbReference>
<name>A0A2U2MYZ1_9GAMM</name>
<dbReference type="PANTHER" id="PTHR38031">
    <property type="entry name" value="SULFUR CARRIER PROTEIN SLR0821-RELATED"/>
    <property type="match status" value="1"/>
</dbReference>
<dbReference type="InterPro" id="IPR052045">
    <property type="entry name" value="Sulfur_Carrier/Prot_Modifier"/>
</dbReference>
<dbReference type="Proteomes" id="UP000245474">
    <property type="component" value="Unassembled WGS sequence"/>
</dbReference>
<organism evidence="1 2">
    <name type="scientific">Sediminicurvatus halobius</name>
    <dbReference type="NCBI Taxonomy" id="2182432"/>
    <lineage>
        <taxon>Bacteria</taxon>
        <taxon>Pseudomonadati</taxon>
        <taxon>Pseudomonadota</taxon>
        <taxon>Gammaproteobacteria</taxon>
        <taxon>Chromatiales</taxon>
        <taxon>Ectothiorhodospiraceae</taxon>
        <taxon>Sediminicurvatus</taxon>
    </lineage>
</organism>
<dbReference type="OrthoDB" id="9156098at2"/>
<keyword evidence="2" id="KW-1185">Reference proteome</keyword>
<reference evidence="1 2" key="1">
    <citation type="submission" date="2018-05" db="EMBL/GenBank/DDBJ databases">
        <title>Spiribacter halobius sp. nov., a moderately halophilic bacterium isolated from marine solar saltern.</title>
        <authorList>
            <person name="Zheng W.-S."/>
            <person name="Lu D.-C."/>
            <person name="Du Z.-J."/>
        </authorList>
    </citation>
    <scope>NUCLEOTIDE SEQUENCE [LARGE SCALE GENOMIC DNA]</scope>
    <source>
        <strain evidence="1 2">E85</strain>
    </source>
</reference>
<proteinExistence type="predicted"/>
<dbReference type="PANTHER" id="PTHR38031:SF1">
    <property type="entry name" value="SULFUR CARRIER PROTEIN CYSO"/>
    <property type="match status" value="1"/>
</dbReference>